<dbReference type="Proteomes" id="UP000499080">
    <property type="component" value="Unassembled WGS sequence"/>
</dbReference>
<name>A0A4Y2NUT3_ARAVE</name>
<accession>A0A4Y2NUT3</accession>
<keyword evidence="2" id="KW-1185">Reference proteome</keyword>
<dbReference type="EMBL" id="BGPR01009915">
    <property type="protein sequence ID" value="GBN43091.1"/>
    <property type="molecule type" value="Genomic_DNA"/>
</dbReference>
<reference evidence="1 2" key="1">
    <citation type="journal article" date="2019" name="Sci. Rep.">
        <title>Orb-weaving spider Araneus ventricosus genome elucidates the spidroin gene catalogue.</title>
        <authorList>
            <person name="Kono N."/>
            <person name="Nakamura H."/>
            <person name="Ohtoshi R."/>
            <person name="Moran D.A.P."/>
            <person name="Shinohara A."/>
            <person name="Yoshida Y."/>
            <person name="Fujiwara M."/>
            <person name="Mori M."/>
            <person name="Tomita M."/>
            <person name="Arakawa K."/>
        </authorList>
    </citation>
    <scope>NUCLEOTIDE SEQUENCE [LARGE SCALE GENOMIC DNA]</scope>
</reference>
<protein>
    <recommendedName>
        <fullName evidence="3">Endonuclease/exonuclease/phosphatase domain-containing protein</fullName>
    </recommendedName>
</protein>
<organism evidence="1 2">
    <name type="scientific">Araneus ventricosus</name>
    <name type="common">Orbweaver spider</name>
    <name type="synonym">Epeira ventricosa</name>
    <dbReference type="NCBI Taxonomy" id="182803"/>
    <lineage>
        <taxon>Eukaryota</taxon>
        <taxon>Metazoa</taxon>
        <taxon>Ecdysozoa</taxon>
        <taxon>Arthropoda</taxon>
        <taxon>Chelicerata</taxon>
        <taxon>Arachnida</taxon>
        <taxon>Araneae</taxon>
        <taxon>Araneomorphae</taxon>
        <taxon>Entelegynae</taxon>
        <taxon>Araneoidea</taxon>
        <taxon>Araneidae</taxon>
        <taxon>Araneus</taxon>
    </lineage>
</organism>
<sequence length="124" mass="14036">MDRKTTILALQETHLIPGERLNFPNYTTYITDRFTHRELETAICTCNFIDHLTKPLASRIFENTLTINLPNSPFIKISKIYRPLHGTISTQDLSNILISSNKCIAIGNPSPEPEVLATPMQIVQ</sequence>
<evidence type="ECO:0008006" key="3">
    <source>
        <dbReference type="Google" id="ProtNLM"/>
    </source>
</evidence>
<evidence type="ECO:0000313" key="1">
    <source>
        <dbReference type="EMBL" id="GBN43091.1"/>
    </source>
</evidence>
<proteinExistence type="predicted"/>
<dbReference type="OrthoDB" id="6436798at2759"/>
<comment type="caution">
    <text evidence="1">The sequence shown here is derived from an EMBL/GenBank/DDBJ whole genome shotgun (WGS) entry which is preliminary data.</text>
</comment>
<evidence type="ECO:0000313" key="2">
    <source>
        <dbReference type="Proteomes" id="UP000499080"/>
    </source>
</evidence>
<gene>
    <name evidence="1" type="ORF">AVEN_56066_1</name>
</gene>
<dbReference type="AlphaFoldDB" id="A0A4Y2NUT3"/>